<feature type="compositionally biased region" description="Polar residues" evidence="1">
    <location>
        <begin position="232"/>
        <end position="242"/>
    </location>
</feature>
<evidence type="ECO:0000313" key="2">
    <source>
        <dbReference type="EMBL" id="GAM43550.1"/>
    </source>
</evidence>
<dbReference type="AlphaFoldDB" id="A0A0B8MZC9"/>
<dbReference type="EMBL" id="DF933847">
    <property type="protein sequence ID" value="GAM43550.1"/>
    <property type="molecule type" value="Genomic_DNA"/>
</dbReference>
<accession>A0A0B8MZC9</accession>
<proteinExistence type="predicted"/>
<keyword evidence="3" id="KW-1185">Reference proteome</keyword>
<feature type="region of interest" description="Disordered" evidence="1">
    <location>
        <begin position="212"/>
        <end position="242"/>
    </location>
</feature>
<dbReference type="Proteomes" id="UP000053095">
    <property type="component" value="Unassembled WGS sequence"/>
</dbReference>
<gene>
    <name evidence="2" type="ORF">TCE0_051r18454</name>
</gene>
<sequence>MVNPALREASPYDISSRFDTTSPYDTSQLWNAPTPGFPGTPRSPSNFSYVSSRYGLHGSYSIPSHVQARLPLLGLDDWEEGRAYDEQPPVCIHYSIEWKLALNKRFVTRDTEQNLVLAPSAYWNTFLKPKLERLITQKFSRDQRVRPDDTEMIIAINDRSEHNLTKRFEKTEIDWSLVEDQLMKWGDLFRAGKKLRLIITFYYLGDNQSRLKKGEKRGSSATQRMRGEMEDQSSAARTSGSSDTWRQVYQLMRCRDKTCKQGVHCFEDPVTKKHYALTQHHLASLRDFVDDGGTLRTEDDIPDWFQEQLKAEERVLKTKSKDKDLPVSKGTYSPIQIVVPSQPLLPSASATTPAGVLDASSASTRRCKRLEIPGPRDVALRNYSEWHAFNVDDYELKNDYRKACQVALENGLDLQQIFNRPDPKFFTDRKVKIGTANRFVDADDILDWVENYMDHSLFD</sequence>
<protein>
    <submittedName>
        <fullName evidence="2">Uncharacterized protein</fullName>
    </submittedName>
</protein>
<name>A0A0B8MZC9_TALPI</name>
<evidence type="ECO:0000313" key="3">
    <source>
        <dbReference type="Proteomes" id="UP000053095"/>
    </source>
</evidence>
<evidence type="ECO:0000256" key="1">
    <source>
        <dbReference type="SAM" id="MobiDB-lite"/>
    </source>
</evidence>
<organism evidence="2 3">
    <name type="scientific">Talaromyces pinophilus</name>
    <name type="common">Penicillium pinophilum</name>
    <dbReference type="NCBI Taxonomy" id="128442"/>
    <lineage>
        <taxon>Eukaryota</taxon>
        <taxon>Fungi</taxon>
        <taxon>Dikarya</taxon>
        <taxon>Ascomycota</taxon>
        <taxon>Pezizomycotina</taxon>
        <taxon>Eurotiomycetes</taxon>
        <taxon>Eurotiomycetidae</taxon>
        <taxon>Eurotiales</taxon>
        <taxon>Trichocomaceae</taxon>
        <taxon>Talaromyces</taxon>
        <taxon>Talaromyces sect. Talaromyces</taxon>
    </lineage>
</organism>
<reference evidence="3" key="1">
    <citation type="journal article" date="2015" name="Genome Announc.">
        <title>Draft genome sequence of Talaromyces cellulolyticus strain Y-94, a source of lignocellulosic biomass-degrading enzymes.</title>
        <authorList>
            <person name="Fujii T."/>
            <person name="Koike H."/>
            <person name="Sawayama S."/>
            <person name="Yano S."/>
            <person name="Inoue H."/>
        </authorList>
    </citation>
    <scope>NUCLEOTIDE SEQUENCE [LARGE SCALE GENOMIC DNA]</scope>
    <source>
        <strain evidence="3">Y-94</strain>
    </source>
</reference>